<comment type="caution">
    <text evidence="7">The sequence shown here is derived from an EMBL/GenBank/DDBJ whole genome shotgun (WGS) entry which is preliminary data.</text>
</comment>
<keyword evidence="2" id="KW-1015">Disulfide bond</keyword>
<name>A0ABD3DET4_9LAMI</name>
<gene>
    <name evidence="7" type="ORF">CASFOL_015621</name>
</gene>
<keyword evidence="1 5" id="KW-0732">Signal</keyword>
<feature type="transmembrane region" description="Helical" evidence="4">
    <location>
        <begin position="151"/>
        <end position="174"/>
    </location>
</feature>
<protein>
    <recommendedName>
        <fullName evidence="6">Pectinesterase inhibitor domain-containing protein</fullName>
    </recommendedName>
</protein>
<dbReference type="InterPro" id="IPR034086">
    <property type="entry name" value="PMEI_plant"/>
</dbReference>
<keyword evidence="8" id="KW-1185">Reference proteome</keyword>
<feature type="chain" id="PRO_5044779499" description="Pectinesterase inhibitor domain-containing protein" evidence="5">
    <location>
        <begin position="25"/>
        <end position="176"/>
    </location>
</feature>
<keyword evidence="4" id="KW-0812">Transmembrane</keyword>
<keyword evidence="4" id="KW-0472">Membrane</keyword>
<dbReference type="SUPFAM" id="SSF101148">
    <property type="entry name" value="Plant invertase/pectin methylesterase inhibitor"/>
    <property type="match status" value="1"/>
</dbReference>
<keyword evidence="4" id="KW-1133">Transmembrane helix</keyword>
<organism evidence="7 8">
    <name type="scientific">Castilleja foliolosa</name>
    <dbReference type="NCBI Taxonomy" id="1961234"/>
    <lineage>
        <taxon>Eukaryota</taxon>
        <taxon>Viridiplantae</taxon>
        <taxon>Streptophyta</taxon>
        <taxon>Embryophyta</taxon>
        <taxon>Tracheophyta</taxon>
        <taxon>Spermatophyta</taxon>
        <taxon>Magnoliopsida</taxon>
        <taxon>eudicotyledons</taxon>
        <taxon>Gunneridae</taxon>
        <taxon>Pentapetalae</taxon>
        <taxon>asterids</taxon>
        <taxon>lamiids</taxon>
        <taxon>Lamiales</taxon>
        <taxon>Orobanchaceae</taxon>
        <taxon>Pedicularideae</taxon>
        <taxon>Castillejinae</taxon>
        <taxon>Castilleja</taxon>
    </lineage>
</organism>
<evidence type="ECO:0000256" key="3">
    <source>
        <dbReference type="ARBA" id="ARBA00038471"/>
    </source>
</evidence>
<dbReference type="Proteomes" id="UP001632038">
    <property type="component" value="Unassembled WGS sequence"/>
</dbReference>
<dbReference type="InterPro" id="IPR035513">
    <property type="entry name" value="Invertase/methylesterase_inhib"/>
</dbReference>
<dbReference type="InterPro" id="IPR006501">
    <property type="entry name" value="Pectinesterase_inhib_dom"/>
</dbReference>
<dbReference type="CDD" id="cd15797">
    <property type="entry name" value="PMEI"/>
    <property type="match status" value="1"/>
</dbReference>
<proteinExistence type="inferred from homology"/>
<comment type="similarity">
    <text evidence="3">Belongs to the PMEI family.</text>
</comment>
<feature type="signal peptide" evidence="5">
    <location>
        <begin position="1"/>
        <end position="24"/>
    </location>
</feature>
<feature type="domain" description="Pectinesterase inhibitor" evidence="6">
    <location>
        <begin position="26"/>
        <end position="113"/>
    </location>
</feature>
<evidence type="ECO:0000259" key="6">
    <source>
        <dbReference type="Pfam" id="PF04043"/>
    </source>
</evidence>
<dbReference type="Gene3D" id="1.20.140.40">
    <property type="entry name" value="Invertase/pectin methylesterase inhibitor family protein"/>
    <property type="match status" value="1"/>
</dbReference>
<evidence type="ECO:0000256" key="2">
    <source>
        <dbReference type="ARBA" id="ARBA00023157"/>
    </source>
</evidence>
<accession>A0ABD3DET4</accession>
<sequence>MATLTLLLQLLSLTTISLILLANAQQVDNVCGQTRDPPLCKMSLTSDPRSETAPLPSLAQITDDMAGYRANAIKHTIDDSMSRTADPTLRGQYVQCQNLYLDALEELFRAAPERSRITSGVRLISWACVLLAKLMRVRLCSVTTRPSGARLWLWLFWLMPLPLSLGTYSFLFFLHK</sequence>
<dbReference type="EMBL" id="JAVIJP010000017">
    <property type="protein sequence ID" value="KAL3640653.1"/>
    <property type="molecule type" value="Genomic_DNA"/>
</dbReference>
<dbReference type="PANTHER" id="PTHR36710:SF8">
    <property type="entry name" value="PECTINESTERASE INHIBITOR-LIKE"/>
    <property type="match status" value="1"/>
</dbReference>
<evidence type="ECO:0000313" key="7">
    <source>
        <dbReference type="EMBL" id="KAL3640653.1"/>
    </source>
</evidence>
<dbReference type="NCBIfam" id="TIGR01614">
    <property type="entry name" value="PME_inhib"/>
    <property type="match status" value="1"/>
</dbReference>
<evidence type="ECO:0000256" key="4">
    <source>
        <dbReference type="SAM" id="Phobius"/>
    </source>
</evidence>
<dbReference type="AlphaFoldDB" id="A0ABD3DET4"/>
<reference evidence="8" key="1">
    <citation type="journal article" date="2024" name="IScience">
        <title>Strigolactones Initiate the Formation of Haustorium-like Structures in Castilleja.</title>
        <authorList>
            <person name="Buerger M."/>
            <person name="Peterson D."/>
            <person name="Chory J."/>
        </authorList>
    </citation>
    <scope>NUCLEOTIDE SEQUENCE [LARGE SCALE GENOMIC DNA]</scope>
</reference>
<dbReference type="Pfam" id="PF04043">
    <property type="entry name" value="PMEI"/>
    <property type="match status" value="1"/>
</dbReference>
<evidence type="ECO:0000256" key="5">
    <source>
        <dbReference type="SAM" id="SignalP"/>
    </source>
</evidence>
<evidence type="ECO:0000256" key="1">
    <source>
        <dbReference type="ARBA" id="ARBA00022729"/>
    </source>
</evidence>
<dbReference type="PANTHER" id="PTHR36710">
    <property type="entry name" value="PECTINESTERASE INHIBITOR-LIKE"/>
    <property type="match status" value="1"/>
</dbReference>
<evidence type="ECO:0000313" key="8">
    <source>
        <dbReference type="Proteomes" id="UP001632038"/>
    </source>
</evidence>
<dbReference type="InterPro" id="IPR052421">
    <property type="entry name" value="PCW_Enzyme_Inhibitor"/>
</dbReference>